<dbReference type="GO" id="GO:0046872">
    <property type="term" value="F:metal ion binding"/>
    <property type="evidence" value="ECO:0007669"/>
    <property type="project" value="UniProtKB-KW"/>
</dbReference>
<evidence type="ECO:0000313" key="5">
    <source>
        <dbReference type="EMBL" id="VAW22520.1"/>
    </source>
</evidence>
<evidence type="ECO:0000256" key="2">
    <source>
        <dbReference type="ARBA" id="ARBA00022723"/>
    </source>
</evidence>
<dbReference type="InterPro" id="IPR009056">
    <property type="entry name" value="Cyt_c-like_dom"/>
</dbReference>
<sequence>SLALISMIERELLQEPWVVPSKYEKMKNPYLNTVDTDKIGRILYTKHCKSCHGVKGKGDGKKAETLDTEVGDFTDKSFKDQTDGALYYKTLFGRDDMPSFKKKITEEKDQWLLINYIKSF</sequence>
<dbReference type="InterPro" id="IPR036909">
    <property type="entry name" value="Cyt_c-like_dom_sf"/>
</dbReference>
<dbReference type="GO" id="GO:0009055">
    <property type="term" value="F:electron transfer activity"/>
    <property type="evidence" value="ECO:0007669"/>
    <property type="project" value="InterPro"/>
</dbReference>
<dbReference type="Gene3D" id="1.10.760.10">
    <property type="entry name" value="Cytochrome c-like domain"/>
    <property type="match status" value="1"/>
</dbReference>
<keyword evidence="3" id="KW-0408">Iron</keyword>
<evidence type="ECO:0000256" key="1">
    <source>
        <dbReference type="ARBA" id="ARBA00022617"/>
    </source>
</evidence>
<evidence type="ECO:0000256" key="3">
    <source>
        <dbReference type="ARBA" id="ARBA00023004"/>
    </source>
</evidence>
<protein>
    <recommendedName>
        <fullName evidence="4">Cytochrome c domain-containing protein</fullName>
    </recommendedName>
</protein>
<dbReference type="PROSITE" id="PS51007">
    <property type="entry name" value="CYTC"/>
    <property type="match status" value="1"/>
</dbReference>
<keyword evidence="2" id="KW-0479">Metal-binding</keyword>
<evidence type="ECO:0000259" key="4">
    <source>
        <dbReference type="PROSITE" id="PS51007"/>
    </source>
</evidence>
<dbReference type="GO" id="GO:0020037">
    <property type="term" value="F:heme binding"/>
    <property type="evidence" value="ECO:0007669"/>
    <property type="project" value="InterPro"/>
</dbReference>
<name>A0A3B0U0K9_9ZZZZ</name>
<gene>
    <name evidence="5" type="ORF">MNBD_BACTEROID04-694</name>
</gene>
<organism evidence="5">
    <name type="scientific">hydrothermal vent metagenome</name>
    <dbReference type="NCBI Taxonomy" id="652676"/>
    <lineage>
        <taxon>unclassified sequences</taxon>
        <taxon>metagenomes</taxon>
        <taxon>ecological metagenomes</taxon>
    </lineage>
</organism>
<dbReference type="AlphaFoldDB" id="A0A3B0U0K9"/>
<keyword evidence="1" id="KW-0349">Heme</keyword>
<feature type="non-terminal residue" evidence="5">
    <location>
        <position position="1"/>
    </location>
</feature>
<accession>A0A3B0U0K9</accession>
<dbReference type="Pfam" id="PF00034">
    <property type="entry name" value="Cytochrom_C"/>
    <property type="match status" value="1"/>
</dbReference>
<dbReference type="EMBL" id="UOER01000142">
    <property type="protein sequence ID" value="VAW22520.1"/>
    <property type="molecule type" value="Genomic_DNA"/>
</dbReference>
<proteinExistence type="predicted"/>
<dbReference type="SUPFAM" id="SSF46626">
    <property type="entry name" value="Cytochrome c"/>
    <property type="match status" value="1"/>
</dbReference>
<reference evidence="5" key="1">
    <citation type="submission" date="2018-06" db="EMBL/GenBank/DDBJ databases">
        <authorList>
            <person name="Zhirakovskaya E."/>
        </authorList>
    </citation>
    <scope>NUCLEOTIDE SEQUENCE</scope>
</reference>
<feature type="domain" description="Cytochrome c" evidence="4">
    <location>
        <begin position="35"/>
        <end position="120"/>
    </location>
</feature>